<reference evidence="1 2" key="1">
    <citation type="journal article" date="2018" name="Nat. Ecol. Evol.">
        <title>Pezizomycetes genomes reveal the molecular basis of ectomycorrhizal truffle lifestyle.</title>
        <authorList>
            <person name="Murat C."/>
            <person name="Payen T."/>
            <person name="Noel B."/>
            <person name="Kuo A."/>
            <person name="Morin E."/>
            <person name="Chen J."/>
            <person name="Kohler A."/>
            <person name="Krizsan K."/>
            <person name="Balestrini R."/>
            <person name="Da Silva C."/>
            <person name="Montanini B."/>
            <person name="Hainaut M."/>
            <person name="Levati E."/>
            <person name="Barry K.W."/>
            <person name="Belfiori B."/>
            <person name="Cichocki N."/>
            <person name="Clum A."/>
            <person name="Dockter R.B."/>
            <person name="Fauchery L."/>
            <person name="Guy J."/>
            <person name="Iotti M."/>
            <person name="Le Tacon F."/>
            <person name="Lindquist E.A."/>
            <person name="Lipzen A."/>
            <person name="Malagnac F."/>
            <person name="Mello A."/>
            <person name="Molinier V."/>
            <person name="Miyauchi S."/>
            <person name="Poulain J."/>
            <person name="Riccioni C."/>
            <person name="Rubini A."/>
            <person name="Sitrit Y."/>
            <person name="Splivallo R."/>
            <person name="Traeger S."/>
            <person name="Wang M."/>
            <person name="Zifcakova L."/>
            <person name="Wipf D."/>
            <person name="Zambonelli A."/>
            <person name="Paolocci F."/>
            <person name="Nowrousian M."/>
            <person name="Ottonello S."/>
            <person name="Baldrian P."/>
            <person name="Spatafora J.W."/>
            <person name="Henrissat B."/>
            <person name="Nagy L.G."/>
            <person name="Aury J.M."/>
            <person name="Wincker P."/>
            <person name="Grigoriev I.V."/>
            <person name="Bonfante P."/>
            <person name="Martin F.M."/>
        </authorList>
    </citation>
    <scope>NUCLEOTIDE SEQUENCE [LARGE SCALE GENOMIC DNA]</scope>
    <source>
        <strain evidence="1 2">RN42</strain>
    </source>
</reference>
<sequence>MYNHPPAGVRGYAGIPDEFILEDLLEKFDKYSLDDYLHPITMDVCMKAMSEANYPIRFTLEDENGGDLPALEKPIGAMDWLEAQQLEKIERERERALQEEVGTYFHLYETDDDEKGKYDYYNGENRTDGGESLVYELESEVILHEDGADDRIGMDDDGIVYYV</sequence>
<dbReference type="EMBL" id="ML119655">
    <property type="protein sequence ID" value="RPA85040.1"/>
    <property type="molecule type" value="Genomic_DNA"/>
</dbReference>
<dbReference type="Proteomes" id="UP000275078">
    <property type="component" value="Unassembled WGS sequence"/>
</dbReference>
<evidence type="ECO:0000313" key="2">
    <source>
        <dbReference type="Proteomes" id="UP000275078"/>
    </source>
</evidence>
<keyword evidence="2" id="KW-1185">Reference proteome</keyword>
<name>A0A3N4ILN7_ASCIM</name>
<evidence type="ECO:0000313" key="1">
    <source>
        <dbReference type="EMBL" id="RPA85040.1"/>
    </source>
</evidence>
<proteinExistence type="predicted"/>
<accession>A0A3N4ILN7</accession>
<organism evidence="1 2">
    <name type="scientific">Ascobolus immersus RN42</name>
    <dbReference type="NCBI Taxonomy" id="1160509"/>
    <lineage>
        <taxon>Eukaryota</taxon>
        <taxon>Fungi</taxon>
        <taxon>Dikarya</taxon>
        <taxon>Ascomycota</taxon>
        <taxon>Pezizomycotina</taxon>
        <taxon>Pezizomycetes</taxon>
        <taxon>Pezizales</taxon>
        <taxon>Ascobolaceae</taxon>
        <taxon>Ascobolus</taxon>
    </lineage>
</organism>
<dbReference type="AlphaFoldDB" id="A0A3N4ILN7"/>
<gene>
    <name evidence="1" type="ORF">BJ508DRAFT_322868</name>
</gene>
<protein>
    <submittedName>
        <fullName evidence="1">Uncharacterized protein</fullName>
    </submittedName>
</protein>